<feature type="transmembrane region" description="Helical" evidence="1">
    <location>
        <begin position="166"/>
        <end position="187"/>
    </location>
</feature>
<name>A0A9D1KFI0_9FIRM</name>
<feature type="transmembrane region" description="Helical" evidence="1">
    <location>
        <begin position="69"/>
        <end position="87"/>
    </location>
</feature>
<feature type="transmembrane region" description="Helical" evidence="1">
    <location>
        <begin position="6"/>
        <end position="24"/>
    </location>
</feature>
<dbReference type="AlphaFoldDB" id="A0A9D1KFI0"/>
<feature type="transmembrane region" description="Helical" evidence="1">
    <location>
        <begin position="140"/>
        <end position="159"/>
    </location>
</feature>
<evidence type="ECO:0000256" key="1">
    <source>
        <dbReference type="SAM" id="Phobius"/>
    </source>
</evidence>
<protein>
    <submittedName>
        <fullName evidence="2">DUF554 domain-containing protein</fullName>
    </submittedName>
</protein>
<reference evidence="2" key="2">
    <citation type="journal article" date="2021" name="PeerJ">
        <title>Extensive microbial diversity within the chicken gut microbiome revealed by metagenomics and culture.</title>
        <authorList>
            <person name="Gilroy R."/>
            <person name="Ravi A."/>
            <person name="Getino M."/>
            <person name="Pursley I."/>
            <person name="Horton D.L."/>
            <person name="Alikhan N.F."/>
            <person name="Baker D."/>
            <person name="Gharbi K."/>
            <person name="Hall N."/>
            <person name="Watson M."/>
            <person name="Adriaenssens E.M."/>
            <person name="Foster-Nyarko E."/>
            <person name="Jarju S."/>
            <person name="Secka A."/>
            <person name="Antonio M."/>
            <person name="Oren A."/>
            <person name="Chaudhuri R.R."/>
            <person name="La Ragione R."/>
            <person name="Hildebrand F."/>
            <person name="Pallen M.J."/>
        </authorList>
    </citation>
    <scope>NUCLEOTIDE SEQUENCE</scope>
    <source>
        <strain evidence="2">CHK123-3438</strain>
    </source>
</reference>
<feature type="transmembrane region" description="Helical" evidence="1">
    <location>
        <begin position="108"/>
        <end position="128"/>
    </location>
</feature>
<reference evidence="2" key="1">
    <citation type="submission" date="2020-10" db="EMBL/GenBank/DDBJ databases">
        <authorList>
            <person name="Gilroy R."/>
        </authorList>
    </citation>
    <scope>NUCLEOTIDE SEQUENCE</scope>
    <source>
        <strain evidence="2">CHK123-3438</strain>
    </source>
</reference>
<evidence type="ECO:0000313" key="2">
    <source>
        <dbReference type="EMBL" id="HIT42628.1"/>
    </source>
</evidence>
<organism evidence="2 3">
    <name type="scientific">Candidatus Caccovicinus merdipullorum</name>
    <dbReference type="NCBI Taxonomy" id="2840724"/>
    <lineage>
        <taxon>Bacteria</taxon>
        <taxon>Bacillati</taxon>
        <taxon>Bacillota</taxon>
        <taxon>Clostridia</taxon>
        <taxon>Eubacteriales</taxon>
        <taxon>Candidatus Caccovicinus</taxon>
    </lineage>
</organism>
<accession>A0A9D1KFI0</accession>
<dbReference type="PANTHER" id="PTHR36111:SF2">
    <property type="entry name" value="INNER MEMBRANE PROTEIN"/>
    <property type="match status" value="1"/>
</dbReference>
<keyword evidence="1" id="KW-1133">Transmembrane helix</keyword>
<keyword evidence="1" id="KW-0812">Transmembrane</keyword>
<comment type="caution">
    <text evidence="2">The sequence shown here is derived from an EMBL/GenBank/DDBJ whole genome shotgun (WGS) entry which is preliminary data.</text>
</comment>
<dbReference type="PANTHER" id="PTHR36111">
    <property type="entry name" value="INNER MEMBRANE PROTEIN-RELATED"/>
    <property type="match status" value="1"/>
</dbReference>
<dbReference type="InterPro" id="IPR007563">
    <property type="entry name" value="DUF554"/>
</dbReference>
<dbReference type="Proteomes" id="UP000886860">
    <property type="component" value="Unassembled WGS sequence"/>
</dbReference>
<feature type="transmembrane region" description="Helical" evidence="1">
    <location>
        <begin position="36"/>
        <end position="57"/>
    </location>
</feature>
<keyword evidence="1" id="KW-0472">Membrane</keyword>
<sequence>MTGMGTVMNVAGILAGGLGGLAFGKKLEKRYQDTLMNANGICVLFLGIGGCMENMLAVTEEGLKSGGTMMMIGCFALGALLGEWMNIEYRMEQFGEWLKEKTGSQKDACFVDGFVTASLTVCIGAMAVVGAIQDGIAGDYSILAAKAVLDLIIVLVMTASMGKGCIFSAIPVGIFQGCITLLAWAFLPL</sequence>
<proteinExistence type="predicted"/>
<dbReference type="Pfam" id="PF04474">
    <property type="entry name" value="DUF554"/>
    <property type="match status" value="1"/>
</dbReference>
<evidence type="ECO:0000313" key="3">
    <source>
        <dbReference type="Proteomes" id="UP000886860"/>
    </source>
</evidence>
<dbReference type="EMBL" id="DVKS01000186">
    <property type="protein sequence ID" value="HIT42628.1"/>
    <property type="molecule type" value="Genomic_DNA"/>
</dbReference>
<gene>
    <name evidence="2" type="ORF">IAB60_11150</name>
</gene>